<dbReference type="AlphaFoldDB" id="A0AAV6YHM5"/>
<protein>
    <submittedName>
        <fullName evidence="1">Uncharacterized protein</fullName>
    </submittedName>
</protein>
<dbReference type="EMBL" id="WNYA01061517">
    <property type="protein sequence ID" value="KAG8535638.1"/>
    <property type="molecule type" value="Genomic_DNA"/>
</dbReference>
<gene>
    <name evidence="1" type="ORF">GDO81_028110</name>
</gene>
<comment type="caution">
    <text evidence="1">The sequence shown here is derived from an EMBL/GenBank/DDBJ whole genome shotgun (WGS) entry which is preliminary data.</text>
</comment>
<accession>A0AAV6YHM5</accession>
<reference evidence="1" key="1">
    <citation type="thesis" date="2020" institute="ProQuest LLC" country="789 East Eisenhower Parkway, Ann Arbor, MI, USA">
        <title>Comparative Genomics and Chromosome Evolution.</title>
        <authorList>
            <person name="Mudd A.B."/>
        </authorList>
    </citation>
    <scope>NUCLEOTIDE SEQUENCE</scope>
    <source>
        <strain evidence="1">237g6f4</strain>
        <tissue evidence="1">Blood</tissue>
    </source>
</reference>
<keyword evidence="2" id="KW-1185">Reference proteome</keyword>
<evidence type="ECO:0000313" key="2">
    <source>
        <dbReference type="Proteomes" id="UP000824782"/>
    </source>
</evidence>
<evidence type="ECO:0000313" key="1">
    <source>
        <dbReference type="EMBL" id="KAG8535638.1"/>
    </source>
</evidence>
<name>A0AAV6YHM5_ENGPU</name>
<dbReference type="Proteomes" id="UP000824782">
    <property type="component" value="Unassembled WGS sequence"/>
</dbReference>
<proteinExistence type="predicted"/>
<organism evidence="1 2">
    <name type="scientific">Engystomops pustulosus</name>
    <name type="common">Tungara frog</name>
    <name type="synonym">Physalaemus pustulosus</name>
    <dbReference type="NCBI Taxonomy" id="76066"/>
    <lineage>
        <taxon>Eukaryota</taxon>
        <taxon>Metazoa</taxon>
        <taxon>Chordata</taxon>
        <taxon>Craniata</taxon>
        <taxon>Vertebrata</taxon>
        <taxon>Euteleostomi</taxon>
        <taxon>Amphibia</taxon>
        <taxon>Batrachia</taxon>
        <taxon>Anura</taxon>
        <taxon>Neobatrachia</taxon>
        <taxon>Hyloidea</taxon>
        <taxon>Leptodactylidae</taxon>
        <taxon>Leiuperinae</taxon>
        <taxon>Engystomops</taxon>
    </lineage>
</organism>
<sequence>MDIRRWIRLVNAGACSFTEHPRRVWPWSITRASPDVSQGLISWQNVFHIPNTKMASPLCEFSHVPQESTSW</sequence>